<dbReference type="PROSITE" id="PS50867">
    <property type="entry name" value="PRE_SET"/>
    <property type="match status" value="1"/>
</dbReference>
<evidence type="ECO:0000259" key="11">
    <source>
        <dbReference type="PROSITE" id="PS50868"/>
    </source>
</evidence>
<evidence type="ECO:0000256" key="5">
    <source>
        <dbReference type="ARBA" id="ARBA00022691"/>
    </source>
</evidence>
<protein>
    <recommendedName>
        <fullName evidence="14">Histone-lysine N-methyltransferase</fullName>
    </recommendedName>
</protein>
<dbReference type="PROSITE" id="PS50868">
    <property type="entry name" value="POST_SET"/>
    <property type="match status" value="1"/>
</dbReference>
<keyword evidence="3" id="KW-0489">Methyltransferase</keyword>
<comment type="subcellular location">
    <subcellularLocation>
        <location evidence="1">Chromosome</location>
    </subcellularLocation>
</comment>
<evidence type="ECO:0008006" key="14">
    <source>
        <dbReference type="Google" id="ProtNLM"/>
    </source>
</evidence>
<proteinExistence type="predicted"/>
<dbReference type="InterPro" id="IPR046341">
    <property type="entry name" value="SET_dom_sf"/>
</dbReference>
<keyword evidence="4" id="KW-0808">Transferase</keyword>
<evidence type="ECO:0000256" key="3">
    <source>
        <dbReference type="ARBA" id="ARBA00022603"/>
    </source>
</evidence>
<dbReference type="GO" id="GO:0032259">
    <property type="term" value="P:methylation"/>
    <property type="evidence" value="ECO:0007669"/>
    <property type="project" value="UniProtKB-KW"/>
</dbReference>
<dbReference type="PANTHER" id="PTHR46223:SF3">
    <property type="entry name" value="HISTONE-LYSINE N-METHYLTRANSFERASE SET-23"/>
    <property type="match status" value="1"/>
</dbReference>
<keyword evidence="5" id="KW-0949">S-adenosyl-L-methionine</keyword>
<evidence type="ECO:0000313" key="13">
    <source>
        <dbReference type="Proteomes" id="UP000054018"/>
    </source>
</evidence>
<feature type="domain" description="SET" evidence="9">
    <location>
        <begin position="376"/>
        <end position="503"/>
    </location>
</feature>
<dbReference type="InterPro" id="IPR007728">
    <property type="entry name" value="Pre-SET_dom"/>
</dbReference>
<dbReference type="PANTHER" id="PTHR46223">
    <property type="entry name" value="HISTONE-LYSINE N-METHYLTRANSFERASE SUV39H"/>
    <property type="match status" value="1"/>
</dbReference>
<feature type="compositionally biased region" description="Low complexity" evidence="8">
    <location>
        <begin position="203"/>
        <end position="233"/>
    </location>
</feature>
<dbReference type="Proteomes" id="UP000054018">
    <property type="component" value="Unassembled WGS sequence"/>
</dbReference>
<evidence type="ECO:0000259" key="9">
    <source>
        <dbReference type="PROSITE" id="PS50280"/>
    </source>
</evidence>
<evidence type="ECO:0000256" key="7">
    <source>
        <dbReference type="ARBA" id="ARBA00022833"/>
    </source>
</evidence>
<dbReference type="Gene3D" id="2.170.270.10">
    <property type="entry name" value="SET domain"/>
    <property type="match status" value="1"/>
</dbReference>
<evidence type="ECO:0000256" key="6">
    <source>
        <dbReference type="ARBA" id="ARBA00022723"/>
    </source>
</evidence>
<dbReference type="Pfam" id="PF05033">
    <property type="entry name" value="Pre-SET"/>
    <property type="match status" value="1"/>
</dbReference>
<reference evidence="12 13" key="1">
    <citation type="submission" date="2014-04" db="EMBL/GenBank/DDBJ databases">
        <authorList>
            <consortium name="DOE Joint Genome Institute"/>
            <person name="Kuo A."/>
            <person name="Kohler A."/>
            <person name="Costa M.D."/>
            <person name="Nagy L.G."/>
            <person name="Floudas D."/>
            <person name="Copeland A."/>
            <person name="Barry K.W."/>
            <person name="Cichocki N."/>
            <person name="Veneault-Fourrey C."/>
            <person name="LaButti K."/>
            <person name="Lindquist E.A."/>
            <person name="Lipzen A."/>
            <person name="Lundell T."/>
            <person name="Morin E."/>
            <person name="Murat C."/>
            <person name="Sun H."/>
            <person name="Tunlid A."/>
            <person name="Henrissat B."/>
            <person name="Grigoriev I.V."/>
            <person name="Hibbett D.S."/>
            <person name="Martin F."/>
            <person name="Nordberg H.P."/>
            <person name="Cantor M.N."/>
            <person name="Hua S.X."/>
        </authorList>
    </citation>
    <scope>NUCLEOTIDE SEQUENCE [LARGE SCALE GENOMIC DNA]</scope>
    <source>
        <strain evidence="12 13">441</strain>
    </source>
</reference>
<dbReference type="STRING" id="765257.A0A0C9Z9Z2"/>
<reference evidence="13" key="2">
    <citation type="submission" date="2015-01" db="EMBL/GenBank/DDBJ databases">
        <title>Evolutionary Origins and Diversification of the Mycorrhizal Mutualists.</title>
        <authorList>
            <consortium name="DOE Joint Genome Institute"/>
            <consortium name="Mycorrhizal Genomics Consortium"/>
            <person name="Kohler A."/>
            <person name="Kuo A."/>
            <person name="Nagy L.G."/>
            <person name="Floudas D."/>
            <person name="Copeland A."/>
            <person name="Barry K.W."/>
            <person name="Cichocki N."/>
            <person name="Veneault-Fourrey C."/>
            <person name="LaButti K."/>
            <person name="Lindquist E.A."/>
            <person name="Lipzen A."/>
            <person name="Lundell T."/>
            <person name="Morin E."/>
            <person name="Murat C."/>
            <person name="Riley R."/>
            <person name="Ohm R."/>
            <person name="Sun H."/>
            <person name="Tunlid A."/>
            <person name="Henrissat B."/>
            <person name="Grigoriev I.V."/>
            <person name="Hibbett D.S."/>
            <person name="Martin F."/>
        </authorList>
    </citation>
    <scope>NUCLEOTIDE SEQUENCE [LARGE SCALE GENOMIC DNA]</scope>
    <source>
        <strain evidence="13">441</strain>
    </source>
</reference>
<keyword evidence="13" id="KW-1185">Reference proteome</keyword>
<organism evidence="12 13">
    <name type="scientific">Pisolithus microcarpus 441</name>
    <dbReference type="NCBI Taxonomy" id="765257"/>
    <lineage>
        <taxon>Eukaryota</taxon>
        <taxon>Fungi</taxon>
        <taxon>Dikarya</taxon>
        <taxon>Basidiomycota</taxon>
        <taxon>Agaricomycotina</taxon>
        <taxon>Agaricomycetes</taxon>
        <taxon>Agaricomycetidae</taxon>
        <taxon>Boletales</taxon>
        <taxon>Sclerodermatineae</taxon>
        <taxon>Pisolithaceae</taxon>
        <taxon>Pisolithus</taxon>
    </lineage>
</organism>
<feature type="domain" description="Post-SET" evidence="11">
    <location>
        <begin position="517"/>
        <end position="533"/>
    </location>
</feature>
<evidence type="ECO:0000259" key="10">
    <source>
        <dbReference type="PROSITE" id="PS50867"/>
    </source>
</evidence>
<evidence type="ECO:0000313" key="12">
    <source>
        <dbReference type="EMBL" id="KIK19302.1"/>
    </source>
</evidence>
<evidence type="ECO:0000256" key="2">
    <source>
        <dbReference type="ARBA" id="ARBA00022454"/>
    </source>
</evidence>
<dbReference type="Pfam" id="PF00856">
    <property type="entry name" value="SET"/>
    <property type="match status" value="1"/>
</dbReference>
<evidence type="ECO:0000256" key="8">
    <source>
        <dbReference type="SAM" id="MobiDB-lite"/>
    </source>
</evidence>
<feature type="region of interest" description="Disordered" evidence="8">
    <location>
        <begin position="1"/>
        <end position="26"/>
    </location>
</feature>
<dbReference type="GO" id="GO:0008270">
    <property type="term" value="F:zinc ion binding"/>
    <property type="evidence" value="ECO:0007669"/>
    <property type="project" value="InterPro"/>
</dbReference>
<dbReference type="GO" id="GO:0005634">
    <property type="term" value="C:nucleus"/>
    <property type="evidence" value="ECO:0007669"/>
    <property type="project" value="InterPro"/>
</dbReference>
<name>A0A0C9Z9Z2_9AGAM</name>
<dbReference type="GO" id="GO:0042054">
    <property type="term" value="F:histone methyltransferase activity"/>
    <property type="evidence" value="ECO:0007669"/>
    <property type="project" value="InterPro"/>
</dbReference>
<sequence length="534" mass="60694">MWERSPTPEESWSDASGGNEDGEWPIEGIVGEEIRLDGTPRYEVRWGNWSRADGSNTTWQSDIPDRHDLVNRWKRIQSRKRATLAENDLDMDVPWKGITVHQRLTHQRAQAYEEKKQRRFSNLPSTANWDEEVENEYRRLQDRSAEDNGPPLRVRRNTNVAPQPSLRRGRTSSPGQSILSREIPSQPSSSVNSPRRSRPRIDTSISSSPQPGTSSSAAASLQLGSKPSSSSEPCLPYSIQILRSRMERAWTRAARDVMAVGVRIDRNIADKNIPSDLSKFKYIEKGYLFDDGLQEQFHVPRDVFTICDCSQCLDASHCSCQAISDILDPLQRKTYAYSQGLFTFNVPQGTEVIECNKFCGCGPRCQNRVAQQPRDIEIEIFDTKRCGWGARTLGDIPKGKVLGTYTGKVIRREDVDALPEDHYGYLFDLDGTEIKDEENLGSRYTVDSYAHGNWTRFVNHSCNPNMVVYSVVYDTIPDVNMPYVAFVTCQEVAAGTELTINYQPHLDEDFDVKYKHGAERCKCGSKPCRGWYRI</sequence>
<dbReference type="PROSITE" id="PS50280">
    <property type="entry name" value="SET"/>
    <property type="match status" value="1"/>
</dbReference>
<feature type="compositionally biased region" description="Basic and acidic residues" evidence="8">
    <location>
        <begin position="135"/>
        <end position="146"/>
    </location>
</feature>
<dbReference type="EMBL" id="KN833786">
    <property type="protein sequence ID" value="KIK19302.1"/>
    <property type="molecule type" value="Genomic_DNA"/>
</dbReference>
<gene>
    <name evidence="12" type="ORF">PISMIDRAFT_154171</name>
</gene>
<feature type="region of interest" description="Disordered" evidence="8">
    <location>
        <begin position="132"/>
        <end position="233"/>
    </location>
</feature>
<dbReference type="SMART" id="SM00317">
    <property type="entry name" value="SET"/>
    <property type="match status" value="1"/>
</dbReference>
<keyword evidence="2" id="KW-0158">Chromosome</keyword>
<dbReference type="SUPFAM" id="SSF82199">
    <property type="entry name" value="SET domain"/>
    <property type="match status" value="1"/>
</dbReference>
<dbReference type="InterPro" id="IPR050973">
    <property type="entry name" value="H3K9_Histone-Lys_N-MTase"/>
</dbReference>
<dbReference type="GO" id="GO:0005694">
    <property type="term" value="C:chromosome"/>
    <property type="evidence" value="ECO:0007669"/>
    <property type="project" value="UniProtKB-SubCell"/>
</dbReference>
<dbReference type="AlphaFoldDB" id="A0A0C9Z9Z2"/>
<keyword evidence="7" id="KW-0862">Zinc</keyword>
<dbReference type="OrthoDB" id="308383at2759"/>
<feature type="domain" description="Pre-SET" evidence="10">
    <location>
        <begin position="305"/>
        <end position="373"/>
    </location>
</feature>
<dbReference type="Gene3D" id="2.40.50.40">
    <property type="match status" value="1"/>
</dbReference>
<evidence type="ECO:0000256" key="1">
    <source>
        <dbReference type="ARBA" id="ARBA00004286"/>
    </source>
</evidence>
<dbReference type="InterPro" id="IPR003616">
    <property type="entry name" value="Post-SET_dom"/>
</dbReference>
<accession>A0A0C9Z9Z2</accession>
<keyword evidence="6" id="KW-0479">Metal-binding</keyword>
<dbReference type="InterPro" id="IPR001214">
    <property type="entry name" value="SET_dom"/>
</dbReference>
<dbReference type="HOGENOM" id="CLU_020840_8_2_1"/>
<feature type="compositionally biased region" description="Low complexity" evidence="8">
    <location>
        <begin position="184"/>
        <end position="194"/>
    </location>
</feature>
<evidence type="ECO:0000256" key="4">
    <source>
        <dbReference type="ARBA" id="ARBA00022679"/>
    </source>
</evidence>